<comment type="caution">
    <text evidence="2">The sequence shown here is derived from an EMBL/GenBank/DDBJ whole genome shotgun (WGS) entry which is preliminary data.</text>
</comment>
<organism evidence="2 3">
    <name type="scientific">Marinobacter nanhaiticus D15-8W</name>
    <dbReference type="NCBI Taxonomy" id="626887"/>
    <lineage>
        <taxon>Bacteria</taxon>
        <taxon>Pseudomonadati</taxon>
        <taxon>Pseudomonadota</taxon>
        <taxon>Gammaproteobacteria</taxon>
        <taxon>Pseudomonadales</taxon>
        <taxon>Marinobacteraceae</taxon>
        <taxon>Marinobacter</taxon>
    </lineage>
</organism>
<evidence type="ECO:0000259" key="1">
    <source>
        <dbReference type="Pfam" id="PF14321"/>
    </source>
</evidence>
<dbReference type="STRING" id="626887.J057_04316"/>
<evidence type="ECO:0000313" key="3">
    <source>
        <dbReference type="Proteomes" id="UP000013165"/>
    </source>
</evidence>
<dbReference type="PATRIC" id="fig|626887.3.peg.850"/>
<protein>
    <submittedName>
        <fullName evidence="2">DUF4382 domain-containing protein</fullName>
    </submittedName>
</protein>
<dbReference type="InterPro" id="IPR025491">
    <property type="entry name" value="DUF4382"/>
</dbReference>
<sequence>MLEGDSMKYCVSATWKTALLCLSVTLALSGCEWEFGTIDEDEEGKLTLELADAPVDDLTEVNITVTGVEVKPSDEDALVFTFDEPETYDLLELQNGKTAKLLSNEDVPAESYEWIRLNLSSESGAHYVVGEDGGRYSLAIPSGAQSGLQVNAGFSIDEDDEIELTLDFDVRKSVVNANSTLANYLLRPVLRLVINDEVGSIAGTVDESTVIAVECDNAQDYAGLVYVYEGVDISPDDLGSGTEPVVAVPVVTDEEDPGTYRYEASLLSEGNYTVSYSCDIDNNDVDEAIEFVETESVEVEAGEEAEINFN</sequence>
<dbReference type="eggNOG" id="ENOG50309D6">
    <property type="taxonomic scope" value="Bacteria"/>
</dbReference>
<reference evidence="2 3" key="1">
    <citation type="journal article" date="2013" name="Genome Announc.">
        <title>Genome Sequence of the Polycyclic Aromatic Hydrocarbon-Degrading Bacterium Strain Marinobacter nanhaiticus D15-8WT.</title>
        <authorList>
            <person name="Cui Z."/>
            <person name="Gao W."/>
            <person name="Li Q."/>
            <person name="Xu G."/>
            <person name="Zheng L."/>
        </authorList>
    </citation>
    <scope>NUCLEOTIDE SEQUENCE [LARGE SCALE GENOMIC DNA]</scope>
    <source>
        <strain evidence="2 3">D15-8W</strain>
    </source>
</reference>
<feature type="domain" description="DUF4382" evidence="1">
    <location>
        <begin position="44"/>
        <end position="188"/>
    </location>
</feature>
<dbReference type="OrthoDB" id="7062064at2"/>
<accession>N6W362</accession>
<dbReference type="Pfam" id="PF14321">
    <property type="entry name" value="DUF4382"/>
    <property type="match status" value="1"/>
</dbReference>
<gene>
    <name evidence="2" type="ORF">J057_04316</name>
</gene>
<dbReference type="Proteomes" id="UP000013165">
    <property type="component" value="Unassembled WGS sequence"/>
</dbReference>
<name>N6W362_9GAMM</name>
<proteinExistence type="predicted"/>
<evidence type="ECO:0000313" key="2">
    <source>
        <dbReference type="EMBL" id="ENO14544.1"/>
    </source>
</evidence>
<dbReference type="EMBL" id="APLQ01000011">
    <property type="protein sequence ID" value="ENO14544.1"/>
    <property type="molecule type" value="Genomic_DNA"/>
</dbReference>
<keyword evidence="3" id="KW-1185">Reference proteome</keyword>
<dbReference type="AlphaFoldDB" id="N6W362"/>
<dbReference type="HOGENOM" id="CLU_072066_0_0_6"/>